<name>A0A6G0T4W2_APHGL</name>
<keyword evidence="3" id="KW-1185">Reference proteome</keyword>
<dbReference type="EMBL" id="VYZN01000056">
    <property type="protein sequence ID" value="KAE9525977.1"/>
    <property type="molecule type" value="Genomic_DNA"/>
</dbReference>
<dbReference type="Proteomes" id="UP000475862">
    <property type="component" value="Unassembled WGS sequence"/>
</dbReference>
<evidence type="ECO:0000313" key="2">
    <source>
        <dbReference type="EMBL" id="KAE9525977.1"/>
    </source>
</evidence>
<proteinExistence type="predicted"/>
<keyword evidence="1" id="KW-0812">Transmembrane</keyword>
<dbReference type="AlphaFoldDB" id="A0A6G0T4W2"/>
<gene>
    <name evidence="2" type="ORF">AGLY_013919</name>
</gene>
<reference evidence="2 3" key="1">
    <citation type="submission" date="2019-08" db="EMBL/GenBank/DDBJ databases">
        <title>The genome of the soybean aphid Biotype 1, its phylome, world population structure and adaptation to the North American continent.</title>
        <authorList>
            <person name="Giordano R."/>
            <person name="Donthu R.K."/>
            <person name="Hernandez A.G."/>
            <person name="Wright C.L."/>
            <person name="Zimin A.V."/>
        </authorList>
    </citation>
    <scope>NUCLEOTIDE SEQUENCE [LARGE SCALE GENOMIC DNA]</scope>
    <source>
        <tissue evidence="2">Whole aphids</tissue>
    </source>
</reference>
<evidence type="ECO:0000313" key="3">
    <source>
        <dbReference type="Proteomes" id="UP000475862"/>
    </source>
</evidence>
<feature type="transmembrane region" description="Helical" evidence="1">
    <location>
        <begin position="119"/>
        <end position="141"/>
    </location>
</feature>
<sequence>MDRLQKYAVSHLKPALFLYCGVTSLKIILQSAASAHLLHWPNITQFKHLTKRIENNIVKSTKCILITTISPNRHLVSPRRQQFDVNKRRTTIYKGARRPATADVPNLSTTKHFHDTQPLILFHFVYVYSTYQLLFVFVYSLTVNLFADYFSSVYSLSSVTFIIDGALGISNKTIVLPPQHK</sequence>
<accession>A0A6G0T4W2</accession>
<evidence type="ECO:0000256" key="1">
    <source>
        <dbReference type="SAM" id="Phobius"/>
    </source>
</evidence>
<comment type="caution">
    <text evidence="2">The sequence shown here is derived from an EMBL/GenBank/DDBJ whole genome shotgun (WGS) entry which is preliminary data.</text>
</comment>
<keyword evidence="1" id="KW-0472">Membrane</keyword>
<protein>
    <submittedName>
        <fullName evidence="2">Uncharacterized protein</fullName>
    </submittedName>
</protein>
<keyword evidence="1" id="KW-1133">Transmembrane helix</keyword>
<organism evidence="2 3">
    <name type="scientific">Aphis glycines</name>
    <name type="common">Soybean aphid</name>
    <dbReference type="NCBI Taxonomy" id="307491"/>
    <lineage>
        <taxon>Eukaryota</taxon>
        <taxon>Metazoa</taxon>
        <taxon>Ecdysozoa</taxon>
        <taxon>Arthropoda</taxon>
        <taxon>Hexapoda</taxon>
        <taxon>Insecta</taxon>
        <taxon>Pterygota</taxon>
        <taxon>Neoptera</taxon>
        <taxon>Paraneoptera</taxon>
        <taxon>Hemiptera</taxon>
        <taxon>Sternorrhyncha</taxon>
        <taxon>Aphidomorpha</taxon>
        <taxon>Aphidoidea</taxon>
        <taxon>Aphididae</taxon>
        <taxon>Aphidini</taxon>
        <taxon>Aphis</taxon>
        <taxon>Aphis</taxon>
    </lineage>
</organism>